<feature type="compositionally biased region" description="Polar residues" evidence="1">
    <location>
        <begin position="34"/>
        <end position="44"/>
    </location>
</feature>
<sequence>MTDQPSNAYQHPLAPPVDPFDPPMHDPNSPPPATQTLGPQSLGAQSFGAHHPAPQLAGTQGFGAEHLGAQSFGAHHPAPQLAGTQSFGAEHLGTQHPGSLDAPRGPGNVPGNRSLTGIVIGLSALLFIGAAVVIVSLWHHDKTAGQTPAAAATASSAPAPAPPAPAPADPTASDPAASDPASSDPTPSDPTPSGTGSSDSSASDDVASWPELRALPGSAEASLRFAKDGPETKVAFVNTTAGTVSISWLDTDGKRVEYATLKPGDTYTQKTYVGHFWVAARTDNAEAIAVFQPTTHPCRAIIR</sequence>
<evidence type="ECO:0000256" key="2">
    <source>
        <dbReference type="SAM" id="Phobius"/>
    </source>
</evidence>
<keyword evidence="2" id="KW-0812">Transmembrane</keyword>
<keyword evidence="2" id="KW-0472">Membrane</keyword>
<dbReference type="InterPro" id="IPR036208">
    <property type="entry name" value="VHL_sf"/>
</dbReference>
<feature type="domain" description="von Hippel-Lindau disease tumour suppressor beta" evidence="3">
    <location>
        <begin position="232"/>
        <end position="290"/>
    </location>
</feature>
<dbReference type="Pfam" id="PF01847">
    <property type="entry name" value="VHL"/>
    <property type="match status" value="1"/>
</dbReference>
<dbReference type="EMBL" id="BOMN01000115">
    <property type="protein sequence ID" value="GIE25122.1"/>
    <property type="molecule type" value="Genomic_DNA"/>
</dbReference>
<evidence type="ECO:0000313" key="5">
    <source>
        <dbReference type="Proteomes" id="UP000603200"/>
    </source>
</evidence>
<feature type="compositionally biased region" description="Low complexity" evidence="1">
    <location>
        <begin position="148"/>
        <end position="158"/>
    </location>
</feature>
<feature type="region of interest" description="Disordered" evidence="1">
    <location>
        <begin position="1"/>
        <end position="60"/>
    </location>
</feature>
<proteinExistence type="predicted"/>
<feature type="compositionally biased region" description="Pro residues" evidence="1">
    <location>
        <begin position="159"/>
        <end position="168"/>
    </location>
</feature>
<evidence type="ECO:0000259" key="3">
    <source>
        <dbReference type="Pfam" id="PF01847"/>
    </source>
</evidence>
<feature type="compositionally biased region" description="Pro residues" evidence="1">
    <location>
        <begin position="13"/>
        <end position="22"/>
    </location>
</feature>
<dbReference type="SUPFAM" id="SSF49468">
    <property type="entry name" value="VHL"/>
    <property type="match status" value="1"/>
</dbReference>
<keyword evidence="2" id="KW-1133">Transmembrane helix</keyword>
<protein>
    <recommendedName>
        <fullName evidence="3">von Hippel-Lindau disease tumour suppressor beta domain-containing protein</fullName>
    </recommendedName>
</protein>
<feature type="region of interest" description="Disordered" evidence="1">
    <location>
        <begin position="89"/>
        <end position="108"/>
    </location>
</feature>
<dbReference type="Proteomes" id="UP000603200">
    <property type="component" value="Unassembled WGS sequence"/>
</dbReference>
<dbReference type="InterPro" id="IPR024053">
    <property type="entry name" value="VHL_beta_dom"/>
</dbReference>
<dbReference type="Gene3D" id="2.60.40.780">
    <property type="entry name" value="von Hippel-Lindau disease tumour suppressor, beta domain"/>
    <property type="match status" value="1"/>
</dbReference>
<dbReference type="RefSeq" id="WP_203842084.1">
    <property type="nucleotide sequence ID" value="NZ_BOMN01000115.1"/>
</dbReference>
<name>A0ABQ4A2Q6_9ACTN</name>
<feature type="transmembrane region" description="Helical" evidence="2">
    <location>
        <begin position="114"/>
        <end position="138"/>
    </location>
</feature>
<accession>A0ABQ4A2Q6</accession>
<evidence type="ECO:0000313" key="4">
    <source>
        <dbReference type="EMBL" id="GIE25122.1"/>
    </source>
</evidence>
<comment type="caution">
    <text evidence="4">The sequence shown here is derived from an EMBL/GenBank/DDBJ whole genome shotgun (WGS) entry which is preliminary data.</text>
</comment>
<dbReference type="InterPro" id="IPR037140">
    <property type="entry name" value="VHL_beta_dom_sf"/>
</dbReference>
<keyword evidence="5" id="KW-1185">Reference proteome</keyword>
<evidence type="ECO:0000256" key="1">
    <source>
        <dbReference type="SAM" id="MobiDB-lite"/>
    </source>
</evidence>
<feature type="compositionally biased region" description="Low complexity" evidence="1">
    <location>
        <begin position="169"/>
        <end position="206"/>
    </location>
</feature>
<gene>
    <name evidence="4" type="ORF">Ahu01nite_082240</name>
</gene>
<feature type="region of interest" description="Disordered" evidence="1">
    <location>
        <begin position="148"/>
        <end position="206"/>
    </location>
</feature>
<reference evidence="4 5" key="1">
    <citation type="submission" date="2021-01" db="EMBL/GenBank/DDBJ databases">
        <title>Whole genome shotgun sequence of Actinoplanes humidus NBRC 14915.</title>
        <authorList>
            <person name="Komaki H."/>
            <person name="Tamura T."/>
        </authorList>
    </citation>
    <scope>NUCLEOTIDE SEQUENCE [LARGE SCALE GENOMIC DNA]</scope>
    <source>
        <strain evidence="4 5">NBRC 14915</strain>
    </source>
</reference>
<organism evidence="4 5">
    <name type="scientific">Winogradskya humida</name>
    <dbReference type="NCBI Taxonomy" id="113566"/>
    <lineage>
        <taxon>Bacteria</taxon>
        <taxon>Bacillati</taxon>
        <taxon>Actinomycetota</taxon>
        <taxon>Actinomycetes</taxon>
        <taxon>Micromonosporales</taxon>
        <taxon>Micromonosporaceae</taxon>
        <taxon>Winogradskya</taxon>
    </lineage>
</organism>